<evidence type="ECO:0008006" key="6">
    <source>
        <dbReference type="Google" id="ProtNLM"/>
    </source>
</evidence>
<accession>A0A011UDP0</accession>
<organism evidence="3 5">
    <name type="scientific">Ruminococcus albus SY3</name>
    <dbReference type="NCBI Taxonomy" id="1341156"/>
    <lineage>
        <taxon>Bacteria</taxon>
        <taxon>Bacillati</taxon>
        <taxon>Bacillota</taxon>
        <taxon>Clostridia</taxon>
        <taxon>Eubacteriales</taxon>
        <taxon>Oscillospiraceae</taxon>
        <taxon>Ruminococcus</taxon>
    </lineage>
</organism>
<feature type="signal peptide" evidence="2">
    <location>
        <begin position="1"/>
        <end position="18"/>
    </location>
</feature>
<keyword evidence="5" id="KW-1185">Reference proteome</keyword>
<feature type="region of interest" description="Disordered" evidence="1">
    <location>
        <begin position="22"/>
        <end position="76"/>
    </location>
</feature>
<dbReference type="PATRIC" id="fig|1341156.4.peg.2127"/>
<evidence type="ECO:0000313" key="5">
    <source>
        <dbReference type="Proteomes" id="UP000021369"/>
    </source>
</evidence>
<dbReference type="AlphaFoldDB" id="A0A011UDP0"/>
<evidence type="ECO:0000313" key="3">
    <source>
        <dbReference type="EMBL" id="EXM38744.1"/>
    </source>
</evidence>
<evidence type="ECO:0000313" key="4">
    <source>
        <dbReference type="EMBL" id="EXM39131.1"/>
    </source>
</evidence>
<sequence>MKKIAIAAMAAVVAVSLAACGGKESKDGSGKKDSSSGAAGAPAGNTPGIVIVDPNEGNPAADNTAAAESSEAEAEDKTVIEIKDPEAADTLSSAAEKKKKETKPVFTVKADDKKWETTQDSASSTSIVYKSDDIADAKDNCSIMINSRVVETIADMTLSDVADAVIDSKGLKDQIEITDRGDTKVGGHAAYTVSGVYSVDGISFDLDISILAEDTAVLEVWVISYDQCTAAMRNNFNEVLKTIRFSKT</sequence>
<feature type="compositionally biased region" description="Low complexity" evidence="1">
    <location>
        <begin position="35"/>
        <end position="44"/>
    </location>
</feature>
<gene>
    <name evidence="4" type="ORF">RASY3_10915</name>
    <name evidence="3" type="ORF">RASY3_19605</name>
</gene>
<reference evidence="3 5" key="1">
    <citation type="submission" date="2013-06" db="EMBL/GenBank/DDBJ databases">
        <title>Rumen cellulosomics: divergent fiber-degrading strategies revealed by comparative genome-wide analysis of six Ruminococcal strains.</title>
        <authorList>
            <person name="Dassa B."/>
            <person name="Borovok I."/>
            <person name="Lamed R."/>
            <person name="Flint H."/>
            <person name="Yeoman C.J."/>
            <person name="White B."/>
            <person name="Bayer E.A."/>
        </authorList>
    </citation>
    <scope>NUCLEOTIDE SEQUENCE [LARGE SCALE GENOMIC DNA]</scope>
    <source>
        <strain evidence="3 5">SY3</strain>
    </source>
</reference>
<dbReference type="PROSITE" id="PS51257">
    <property type="entry name" value="PROKAR_LIPOPROTEIN"/>
    <property type="match status" value="1"/>
</dbReference>
<keyword evidence="2" id="KW-0732">Signal</keyword>
<comment type="caution">
    <text evidence="3">The sequence shown here is derived from an EMBL/GenBank/DDBJ whole genome shotgun (WGS) entry which is preliminary data.</text>
</comment>
<dbReference type="OrthoDB" id="1820115at2"/>
<evidence type="ECO:0000256" key="1">
    <source>
        <dbReference type="SAM" id="MobiDB-lite"/>
    </source>
</evidence>
<protein>
    <recommendedName>
        <fullName evidence="6">Lipoprotein</fullName>
    </recommendedName>
</protein>
<dbReference type="EMBL" id="JEOB01000004">
    <property type="protein sequence ID" value="EXM38744.1"/>
    <property type="molecule type" value="Genomic_DNA"/>
</dbReference>
<name>A0A011UDP0_RUMAL</name>
<proteinExistence type="predicted"/>
<evidence type="ECO:0000256" key="2">
    <source>
        <dbReference type="SAM" id="SignalP"/>
    </source>
</evidence>
<dbReference type="Proteomes" id="UP000021369">
    <property type="component" value="Unassembled WGS sequence"/>
</dbReference>
<dbReference type="EMBL" id="JEOB01000003">
    <property type="protein sequence ID" value="EXM39131.1"/>
    <property type="molecule type" value="Genomic_DNA"/>
</dbReference>
<dbReference type="RefSeq" id="WP_037288096.1">
    <property type="nucleotide sequence ID" value="NZ_JEOB01000003.1"/>
</dbReference>
<feature type="compositionally biased region" description="Basic and acidic residues" evidence="1">
    <location>
        <begin position="23"/>
        <end position="34"/>
    </location>
</feature>
<feature type="chain" id="PRO_5038289913" description="Lipoprotein" evidence="2">
    <location>
        <begin position="19"/>
        <end position="248"/>
    </location>
</feature>